<gene>
    <name evidence="2" type="ORF">KIN20_005111</name>
</gene>
<feature type="region of interest" description="Disordered" evidence="1">
    <location>
        <begin position="44"/>
        <end position="66"/>
    </location>
</feature>
<evidence type="ECO:0000313" key="3">
    <source>
        <dbReference type="Proteomes" id="UP001196413"/>
    </source>
</evidence>
<evidence type="ECO:0000313" key="2">
    <source>
        <dbReference type="EMBL" id="KAJ1349526.1"/>
    </source>
</evidence>
<protein>
    <submittedName>
        <fullName evidence="2">Uncharacterized protein</fullName>
    </submittedName>
</protein>
<keyword evidence="3" id="KW-1185">Reference proteome</keyword>
<proteinExistence type="predicted"/>
<name>A0AAD5QJU6_PARTN</name>
<feature type="non-terminal residue" evidence="2">
    <location>
        <position position="1"/>
    </location>
</feature>
<feature type="compositionally biased region" description="Basic residues" evidence="1">
    <location>
        <begin position="44"/>
        <end position="56"/>
    </location>
</feature>
<feature type="non-terminal residue" evidence="2">
    <location>
        <position position="66"/>
    </location>
</feature>
<organism evidence="2 3">
    <name type="scientific">Parelaphostrongylus tenuis</name>
    <name type="common">Meningeal worm</name>
    <dbReference type="NCBI Taxonomy" id="148309"/>
    <lineage>
        <taxon>Eukaryota</taxon>
        <taxon>Metazoa</taxon>
        <taxon>Ecdysozoa</taxon>
        <taxon>Nematoda</taxon>
        <taxon>Chromadorea</taxon>
        <taxon>Rhabditida</taxon>
        <taxon>Rhabditina</taxon>
        <taxon>Rhabditomorpha</taxon>
        <taxon>Strongyloidea</taxon>
        <taxon>Metastrongylidae</taxon>
        <taxon>Parelaphostrongylus</taxon>
    </lineage>
</organism>
<dbReference type="AlphaFoldDB" id="A0AAD5QJU6"/>
<evidence type="ECO:0000256" key="1">
    <source>
        <dbReference type="SAM" id="MobiDB-lite"/>
    </source>
</evidence>
<reference evidence="2" key="1">
    <citation type="submission" date="2021-06" db="EMBL/GenBank/DDBJ databases">
        <title>Parelaphostrongylus tenuis whole genome reference sequence.</title>
        <authorList>
            <person name="Garwood T.J."/>
            <person name="Larsen P.A."/>
            <person name="Fountain-Jones N.M."/>
            <person name="Garbe J.R."/>
            <person name="Macchietto M.G."/>
            <person name="Kania S.A."/>
            <person name="Gerhold R.W."/>
            <person name="Richards J.E."/>
            <person name="Wolf T.M."/>
        </authorList>
    </citation>
    <scope>NUCLEOTIDE SEQUENCE</scope>
    <source>
        <strain evidence="2">MNPRO001-30</strain>
        <tissue evidence="2">Meninges</tissue>
    </source>
</reference>
<accession>A0AAD5QJU6</accession>
<comment type="caution">
    <text evidence="2">The sequence shown here is derived from an EMBL/GenBank/DDBJ whole genome shotgun (WGS) entry which is preliminary data.</text>
</comment>
<dbReference type="Proteomes" id="UP001196413">
    <property type="component" value="Unassembled WGS sequence"/>
</dbReference>
<dbReference type="EMBL" id="JAHQIW010000682">
    <property type="protein sequence ID" value="KAJ1349526.1"/>
    <property type="molecule type" value="Genomic_DNA"/>
</dbReference>
<sequence length="66" mass="8129">YKRLKISCGCRTRNENCEDRNTSTEQRHSRNWRRKDAITKCRRRRLSRSPVHHPFRRLIQNPSPRL</sequence>